<accession>A0AA41Q844</accession>
<comment type="caution">
    <text evidence="1">The sequence shown here is derived from an EMBL/GenBank/DDBJ whole genome shotgun (WGS) entry which is preliminary data.</text>
</comment>
<protein>
    <submittedName>
        <fullName evidence="1">Uncharacterized protein</fullName>
    </submittedName>
</protein>
<evidence type="ECO:0000313" key="2">
    <source>
        <dbReference type="Proteomes" id="UP001165378"/>
    </source>
</evidence>
<sequence length="144" mass="16435">MPQPLLLRTSWRPMLDRWANRKSYMATVETSSITLEFDIPKTDRMLITRFTTTKSLLVVFMTNGRTLKPDQLAVAAAAANAWNTEQLVPMLSVWDVRGPHPCIAGVCVLPLSCRLTQPDFDVLADEWVEHGRAMFARCRELFRI</sequence>
<dbReference type="RefSeq" id="WP_235057414.1">
    <property type="nucleotide sequence ID" value="NZ_JAKFHA010000036.1"/>
</dbReference>
<gene>
    <name evidence="1" type="ORF">LZ495_36280</name>
</gene>
<proteinExistence type="predicted"/>
<name>A0AA41Q844_9ACTN</name>
<keyword evidence="2" id="KW-1185">Reference proteome</keyword>
<evidence type="ECO:0000313" key="1">
    <source>
        <dbReference type="EMBL" id="MCF2532640.1"/>
    </source>
</evidence>
<dbReference type="EMBL" id="JAKFHA010000036">
    <property type="protein sequence ID" value="MCF2532640.1"/>
    <property type="molecule type" value="Genomic_DNA"/>
</dbReference>
<dbReference type="Proteomes" id="UP001165378">
    <property type="component" value="Unassembled WGS sequence"/>
</dbReference>
<dbReference type="AlphaFoldDB" id="A0AA41Q844"/>
<reference evidence="1" key="1">
    <citation type="submission" date="2022-01" db="EMBL/GenBank/DDBJ databases">
        <title>Genome-Based Taxonomic Classification of the Phylum Actinobacteria.</title>
        <authorList>
            <person name="Gao Y."/>
        </authorList>
    </citation>
    <scope>NUCLEOTIDE SEQUENCE</scope>
    <source>
        <strain evidence="1">KLBMP 8922</strain>
    </source>
</reference>
<organism evidence="1 2">
    <name type="scientific">Yinghuangia soli</name>
    <dbReference type="NCBI Taxonomy" id="2908204"/>
    <lineage>
        <taxon>Bacteria</taxon>
        <taxon>Bacillati</taxon>
        <taxon>Actinomycetota</taxon>
        <taxon>Actinomycetes</taxon>
        <taxon>Kitasatosporales</taxon>
        <taxon>Streptomycetaceae</taxon>
        <taxon>Yinghuangia</taxon>
    </lineage>
</organism>